<evidence type="ECO:0000256" key="6">
    <source>
        <dbReference type="ARBA" id="ARBA00023136"/>
    </source>
</evidence>
<reference evidence="10 11" key="1">
    <citation type="journal article" date="2012" name="Extremophiles">
        <title>Thermotomaculum hydrothermale gen. nov., sp. nov., a novel heterotrophic thermophile within the phylum Acidobacteria from a deep-sea hydrothermal vent chimney in the Southern Okinawa Trough.</title>
        <authorList>
            <person name="Izumi H."/>
            <person name="Nunoura T."/>
            <person name="Miyazaki M."/>
            <person name="Mino S."/>
            <person name="Toki T."/>
            <person name="Takai K."/>
            <person name="Sako Y."/>
            <person name="Sawabe T."/>
            <person name="Nakagawa S."/>
        </authorList>
    </citation>
    <scope>NUCLEOTIDE SEQUENCE [LARGE SCALE GENOMIC DNA]</scope>
    <source>
        <strain evidence="10 11">AC55</strain>
    </source>
</reference>
<dbReference type="InterPro" id="IPR051906">
    <property type="entry name" value="TolC-like"/>
</dbReference>
<dbReference type="Gene3D" id="1.20.1600.10">
    <property type="entry name" value="Outer membrane efflux proteins (OEP)"/>
    <property type="match status" value="1"/>
</dbReference>
<proteinExistence type="inferred from homology"/>
<comment type="subcellular location">
    <subcellularLocation>
        <location evidence="1">Cell outer membrane</location>
    </subcellularLocation>
</comment>
<dbReference type="GO" id="GO:1990281">
    <property type="term" value="C:efflux pump complex"/>
    <property type="evidence" value="ECO:0007669"/>
    <property type="project" value="TreeGrafter"/>
</dbReference>
<evidence type="ECO:0000256" key="9">
    <source>
        <dbReference type="SAM" id="SignalP"/>
    </source>
</evidence>
<comment type="similarity">
    <text evidence="2">Belongs to the outer membrane factor (OMF) (TC 1.B.17) family.</text>
</comment>
<keyword evidence="7" id="KW-0998">Cell outer membrane</keyword>
<evidence type="ECO:0000256" key="5">
    <source>
        <dbReference type="ARBA" id="ARBA00022692"/>
    </source>
</evidence>
<evidence type="ECO:0000313" key="10">
    <source>
        <dbReference type="EMBL" id="BBB32607.1"/>
    </source>
</evidence>
<evidence type="ECO:0000256" key="1">
    <source>
        <dbReference type="ARBA" id="ARBA00004442"/>
    </source>
</evidence>
<feature type="signal peptide" evidence="9">
    <location>
        <begin position="1"/>
        <end position="18"/>
    </location>
</feature>
<name>A0A7R6PTY0_9BACT</name>
<sequence>MKRILPVFLLLLTPLLFAQNLTLNDAIQKTLANNPDYKALKLNLKASEYGVKAAKKVKYGELDLNAGYRKTSDEDIIRPMSKDLMLAGITNMPFDNEYWYWGLDYKLPIYTGGKIMAGEKIAVEKKNSTYYKLKYLEWNLRYKTTKVFLSIISVDKQLDSLNAYLKSLESLKTHIEEGYKLGKFAEVDVYKVNFQIEDAKYKIETLNQIKESLLNALANLMGDEKVKDYNLVGDVKGEPELNLPDLNKLISIAFENRSDYKATKSFANIKKLNLKITKADWMPKVSIDANLMSVNGDNIDFNDKFWTVTANVSFPLFDMGKRYHKIKQAKKEQESALNLVESKKLNVRKEVVDAYTKVKKEYQNYKTALASLKFQKEVERIEQLKYDNGRGDIDDLLFAKARKQLADANVIKAKYDYFIAMEELKKSIEGELK</sequence>
<keyword evidence="6" id="KW-0472">Membrane</keyword>
<evidence type="ECO:0000256" key="3">
    <source>
        <dbReference type="ARBA" id="ARBA00022448"/>
    </source>
</evidence>
<dbReference type="PANTHER" id="PTHR30026">
    <property type="entry name" value="OUTER MEMBRANE PROTEIN TOLC"/>
    <property type="match status" value="1"/>
</dbReference>
<feature type="chain" id="PRO_5032388858" evidence="9">
    <location>
        <begin position="19"/>
        <end position="433"/>
    </location>
</feature>
<organism evidence="10 11">
    <name type="scientific">Thermotomaculum hydrothermale</name>
    <dbReference type="NCBI Taxonomy" id="981385"/>
    <lineage>
        <taxon>Bacteria</taxon>
        <taxon>Pseudomonadati</taxon>
        <taxon>Acidobacteriota</taxon>
        <taxon>Holophagae</taxon>
        <taxon>Thermotomaculales</taxon>
        <taxon>Thermotomaculaceae</taxon>
        <taxon>Thermotomaculum</taxon>
    </lineage>
</organism>
<dbReference type="Pfam" id="PF02321">
    <property type="entry name" value="OEP"/>
    <property type="match status" value="2"/>
</dbReference>
<dbReference type="RefSeq" id="WP_201328960.1">
    <property type="nucleotide sequence ID" value="NZ_AP017470.1"/>
</dbReference>
<dbReference type="EMBL" id="AP017470">
    <property type="protein sequence ID" value="BBB32607.1"/>
    <property type="molecule type" value="Genomic_DNA"/>
</dbReference>
<dbReference type="Proteomes" id="UP000595564">
    <property type="component" value="Chromosome"/>
</dbReference>
<keyword evidence="5" id="KW-0812">Transmembrane</keyword>
<keyword evidence="11" id="KW-1185">Reference proteome</keyword>
<accession>A0A7R6PTY0</accession>
<dbReference type="SUPFAM" id="SSF56954">
    <property type="entry name" value="Outer membrane efflux proteins (OEP)"/>
    <property type="match status" value="1"/>
</dbReference>
<keyword evidence="8" id="KW-0175">Coiled coil</keyword>
<keyword evidence="4" id="KW-1134">Transmembrane beta strand</keyword>
<evidence type="ECO:0000256" key="2">
    <source>
        <dbReference type="ARBA" id="ARBA00007613"/>
    </source>
</evidence>
<dbReference type="GO" id="GO:0015562">
    <property type="term" value="F:efflux transmembrane transporter activity"/>
    <property type="evidence" value="ECO:0007669"/>
    <property type="project" value="InterPro"/>
</dbReference>
<gene>
    <name evidence="10" type="ORF">TTHT_1069</name>
</gene>
<keyword evidence="3" id="KW-0813">Transport</keyword>
<dbReference type="AlphaFoldDB" id="A0A7R6PTY0"/>
<evidence type="ECO:0000256" key="4">
    <source>
        <dbReference type="ARBA" id="ARBA00022452"/>
    </source>
</evidence>
<keyword evidence="9" id="KW-0732">Signal</keyword>
<dbReference type="KEGG" id="thyd:TTHT_1069"/>
<protein>
    <submittedName>
        <fullName evidence="10">RND family efflux pump outer membrane protein</fullName>
    </submittedName>
</protein>
<evidence type="ECO:0000256" key="7">
    <source>
        <dbReference type="ARBA" id="ARBA00023237"/>
    </source>
</evidence>
<dbReference type="PANTHER" id="PTHR30026:SF20">
    <property type="entry name" value="OUTER MEMBRANE PROTEIN TOLC"/>
    <property type="match status" value="1"/>
</dbReference>
<feature type="coiled-coil region" evidence="8">
    <location>
        <begin position="196"/>
        <end position="223"/>
    </location>
</feature>
<evidence type="ECO:0000256" key="8">
    <source>
        <dbReference type="SAM" id="Coils"/>
    </source>
</evidence>
<evidence type="ECO:0000313" key="11">
    <source>
        <dbReference type="Proteomes" id="UP000595564"/>
    </source>
</evidence>
<dbReference type="GO" id="GO:0009279">
    <property type="term" value="C:cell outer membrane"/>
    <property type="evidence" value="ECO:0007669"/>
    <property type="project" value="UniProtKB-SubCell"/>
</dbReference>
<dbReference type="InterPro" id="IPR003423">
    <property type="entry name" value="OMP_efflux"/>
</dbReference>
<dbReference type="GO" id="GO:0015288">
    <property type="term" value="F:porin activity"/>
    <property type="evidence" value="ECO:0007669"/>
    <property type="project" value="TreeGrafter"/>
</dbReference>